<evidence type="ECO:0000313" key="1">
    <source>
        <dbReference type="EMBL" id="KAH3663274.1"/>
    </source>
</evidence>
<comment type="caution">
    <text evidence="1">The sequence shown here is derived from an EMBL/GenBank/DDBJ whole genome shotgun (WGS) entry which is preliminary data.</text>
</comment>
<dbReference type="EMBL" id="JAEUBD010001266">
    <property type="protein sequence ID" value="KAH3663274.1"/>
    <property type="molecule type" value="Genomic_DNA"/>
</dbReference>
<evidence type="ECO:0000313" key="2">
    <source>
        <dbReference type="Proteomes" id="UP000788993"/>
    </source>
</evidence>
<proteinExistence type="predicted"/>
<dbReference type="PANTHER" id="PTHR33835:SF1">
    <property type="entry name" value="METALLO-BETA-LACTAMASE DOMAIN-CONTAINING PROTEIN"/>
    <property type="match status" value="1"/>
</dbReference>
<protein>
    <recommendedName>
        <fullName evidence="3">DUF4336 domain-containing protein</fullName>
    </recommendedName>
</protein>
<accession>A0A9P8T2K8</accession>
<dbReference type="OrthoDB" id="421671at2759"/>
<sequence length="288" mass="32397">MGYPNVVGGVSRKVCSGIYTHSCRFLRAGYFEIGGRMAVISSPQSFIVWSAIPYDKKTIDSLDRTMVEGGDLKAGESFIQKVSHLIIPDGEHTMAVQSWKAKFPNIRIVGFEGLKPEIAKVADIVIPESAAWKILSTNDLSSFGFDETKDVALADARLQFMFWPKVANKELLVFSEPHKAVFAADVIFNLQHNNRRIPESDLYNEQFEGKEPFHLIQRLFFKNAFSFGTGFNKFLVKRMVADPVSFSPAFKELLARWDPAKIILCHGDVIERDGSAVFKKTFGHIVRD</sequence>
<reference evidence="1" key="1">
    <citation type="journal article" date="2021" name="Open Biol.">
        <title>Shared evolutionary footprints suggest mitochondrial oxidative damage underlies multiple complex I losses in fungi.</title>
        <authorList>
            <person name="Schikora-Tamarit M.A."/>
            <person name="Marcet-Houben M."/>
            <person name="Nosek J."/>
            <person name="Gabaldon T."/>
        </authorList>
    </citation>
    <scope>NUCLEOTIDE SEQUENCE</scope>
    <source>
        <strain evidence="1">NCAIM Y.01608</strain>
    </source>
</reference>
<evidence type="ECO:0008006" key="3">
    <source>
        <dbReference type="Google" id="ProtNLM"/>
    </source>
</evidence>
<dbReference type="InterPro" id="IPR036866">
    <property type="entry name" value="RibonucZ/Hydroxyglut_hydro"/>
</dbReference>
<keyword evidence="2" id="KW-1185">Reference proteome</keyword>
<dbReference type="Proteomes" id="UP000788993">
    <property type="component" value="Unassembled WGS sequence"/>
</dbReference>
<dbReference type="AlphaFoldDB" id="A0A9P8T2K8"/>
<dbReference type="InterPro" id="IPR025638">
    <property type="entry name" value="DUF4336"/>
</dbReference>
<name>A0A9P8T2K8_9ASCO</name>
<reference evidence="1" key="2">
    <citation type="submission" date="2021-01" db="EMBL/GenBank/DDBJ databases">
        <authorList>
            <person name="Schikora-Tamarit M.A."/>
        </authorList>
    </citation>
    <scope>NUCLEOTIDE SEQUENCE</scope>
    <source>
        <strain evidence="1">NCAIM Y.01608</strain>
    </source>
</reference>
<dbReference type="SUPFAM" id="SSF56281">
    <property type="entry name" value="Metallo-hydrolase/oxidoreductase"/>
    <property type="match status" value="1"/>
</dbReference>
<dbReference type="PANTHER" id="PTHR33835">
    <property type="entry name" value="YALI0C07656P"/>
    <property type="match status" value="1"/>
</dbReference>
<organism evidence="1 2">
    <name type="scientific">Ogataea polymorpha</name>
    <dbReference type="NCBI Taxonomy" id="460523"/>
    <lineage>
        <taxon>Eukaryota</taxon>
        <taxon>Fungi</taxon>
        <taxon>Dikarya</taxon>
        <taxon>Ascomycota</taxon>
        <taxon>Saccharomycotina</taxon>
        <taxon>Pichiomycetes</taxon>
        <taxon>Pichiales</taxon>
        <taxon>Pichiaceae</taxon>
        <taxon>Ogataea</taxon>
    </lineage>
</organism>
<gene>
    <name evidence="1" type="ORF">OGATHE_004850</name>
</gene>